<name>A0A6H1UEN4_9GAMM</name>
<reference evidence="2 3" key="1">
    <citation type="submission" date="2020-04" db="EMBL/GenBank/DDBJ databases">
        <title>Ferrimonas sp. S7 isolated from sea water.</title>
        <authorList>
            <person name="Bae S.S."/>
            <person name="Baek K."/>
        </authorList>
    </citation>
    <scope>NUCLEOTIDE SEQUENCE [LARGE SCALE GENOMIC DNA]</scope>
    <source>
        <strain evidence="2 3">S7</strain>
    </source>
</reference>
<organism evidence="2 3">
    <name type="scientific">Ferrimonas lipolytica</name>
    <dbReference type="NCBI Taxonomy" id="2724191"/>
    <lineage>
        <taxon>Bacteria</taxon>
        <taxon>Pseudomonadati</taxon>
        <taxon>Pseudomonadota</taxon>
        <taxon>Gammaproteobacteria</taxon>
        <taxon>Alteromonadales</taxon>
        <taxon>Ferrimonadaceae</taxon>
        <taxon>Ferrimonas</taxon>
    </lineage>
</organism>
<feature type="region of interest" description="Disordered" evidence="1">
    <location>
        <begin position="39"/>
        <end position="73"/>
    </location>
</feature>
<evidence type="ECO:0000313" key="3">
    <source>
        <dbReference type="Proteomes" id="UP000501602"/>
    </source>
</evidence>
<keyword evidence="3" id="KW-1185">Reference proteome</keyword>
<sequence length="73" mass="7948">MLSQSLPAQLSRWALALICALVFVHHCQPLRDALSQNAVEAGCHQGDSSSSDHAHHHQHPASDPHAGHHMSHH</sequence>
<dbReference type="RefSeq" id="WP_168660814.1">
    <property type="nucleotide sequence ID" value="NZ_CP051180.1"/>
</dbReference>
<dbReference type="KEGG" id="fes:HER31_12030"/>
<protein>
    <submittedName>
        <fullName evidence="2">Uncharacterized protein</fullName>
    </submittedName>
</protein>
<evidence type="ECO:0000313" key="2">
    <source>
        <dbReference type="EMBL" id="QIZ77555.1"/>
    </source>
</evidence>
<evidence type="ECO:0000256" key="1">
    <source>
        <dbReference type="SAM" id="MobiDB-lite"/>
    </source>
</evidence>
<accession>A0A6H1UEN4</accession>
<dbReference type="Proteomes" id="UP000501602">
    <property type="component" value="Chromosome"/>
</dbReference>
<proteinExistence type="predicted"/>
<gene>
    <name evidence="2" type="ORF">HER31_12030</name>
</gene>
<dbReference type="EMBL" id="CP051180">
    <property type="protein sequence ID" value="QIZ77555.1"/>
    <property type="molecule type" value="Genomic_DNA"/>
</dbReference>
<dbReference type="AlphaFoldDB" id="A0A6H1UEN4"/>